<comment type="caution">
    <text evidence="1">The sequence shown here is derived from an EMBL/GenBank/DDBJ whole genome shotgun (WGS) entry which is preliminary data.</text>
</comment>
<accession>A0A9Q1IGP9</accession>
<gene>
    <name evidence="1" type="ORF">SKAU_G00356950</name>
</gene>
<dbReference type="EMBL" id="JAINUF010000017">
    <property type="protein sequence ID" value="KAJ8338909.1"/>
    <property type="molecule type" value="Genomic_DNA"/>
</dbReference>
<evidence type="ECO:0000313" key="2">
    <source>
        <dbReference type="Proteomes" id="UP001152622"/>
    </source>
</evidence>
<proteinExistence type="predicted"/>
<dbReference type="AlphaFoldDB" id="A0A9Q1IGP9"/>
<sequence length="68" mass="7407">MANGLPASGWDYASLAGLWERGELSVGAIFKTRDRLTLGLAVLFVRQSRAGQLPMTAHCSADEMIERL</sequence>
<reference evidence="1" key="1">
    <citation type="journal article" date="2023" name="Science">
        <title>Genome structures resolve the early diversification of teleost fishes.</title>
        <authorList>
            <person name="Parey E."/>
            <person name="Louis A."/>
            <person name="Montfort J."/>
            <person name="Bouchez O."/>
            <person name="Roques C."/>
            <person name="Iampietro C."/>
            <person name="Lluch J."/>
            <person name="Castinel A."/>
            <person name="Donnadieu C."/>
            <person name="Desvignes T."/>
            <person name="Floi Bucao C."/>
            <person name="Jouanno E."/>
            <person name="Wen M."/>
            <person name="Mejri S."/>
            <person name="Dirks R."/>
            <person name="Jansen H."/>
            <person name="Henkel C."/>
            <person name="Chen W.J."/>
            <person name="Zahm M."/>
            <person name="Cabau C."/>
            <person name="Klopp C."/>
            <person name="Thompson A.W."/>
            <person name="Robinson-Rechavi M."/>
            <person name="Braasch I."/>
            <person name="Lecointre G."/>
            <person name="Bobe J."/>
            <person name="Postlethwait J.H."/>
            <person name="Berthelot C."/>
            <person name="Roest Crollius H."/>
            <person name="Guiguen Y."/>
        </authorList>
    </citation>
    <scope>NUCLEOTIDE SEQUENCE</scope>
    <source>
        <strain evidence="1">WJC10195</strain>
    </source>
</reference>
<name>A0A9Q1IGP9_SYNKA</name>
<organism evidence="1 2">
    <name type="scientific">Synaphobranchus kaupii</name>
    <name type="common">Kaup's arrowtooth eel</name>
    <dbReference type="NCBI Taxonomy" id="118154"/>
    <lineage>
        <taxon>Eukaryota</taxon>
        <taxon>Metazoa</taxon>
        <taxon>Chordata</taxon>
        <taxon>Craniata</taxon>
        <taxon>Vertebrata</taxon>
        <taxon>Euteleostomi</taxon>
        <taxon>Actinopterygii</taxon>
        <taxon>Neopterygii</taxon>
        <taxon>Teleostei</taxon>
        <taxon>Anguilliformes</taxon>
        <taxon>Synaphobranchidae</taxon>
        <taxon>Synaphobranchus</taxon>
    </lineage>
</organism>
<keyword evidence="2" id="KW-1185">Reference proteome</keyword>
<evidence type="ECO:0000313" key="1">
    <source>
        <dbReference type="EMBL" id="KAJ8338909.1"/>
    </source>
</evidence>
<protein>
    <submittedName>
        <fullName evidence="1">Uncharacterized protein</fullName>
    </submittedName>
</protein>
<dbReference type="Proteomes" id="UP001152622">
    <property type="component" value="Chromosome 17"/>
</dbReference>